<gene>
    <name evidence="4" type="primary">LOC108039824</name>
    <name evidence="2" type="synonym">108039824</name>
</gene>
<dbReference type="GeneID" id="108039824"/>
<evidence type="ECO:0000313" key="4">
    <source>
        <dbReference type="RefSeq" id="XP_016972401.1"/>
    </source>
</evidence>
<dbReference type="RefSeq" id="XP_016972401.1">
    <property type="nucleotide sequence ID" value="XM_017116912.1"/>
</dbReference>
<sequence>MSSVQNALVHSQNWPRFRWQNIMRKSKFIPRLNSCFYFFNLEKGCKFIAIFEALASVVQICSIYYLVNQASQSATFSDPLWVTKLDRDGIIRRFFLHRTNHNFRMGLGWVTVLNSMLLFIGSKWGHQVFLFLWIYISVFTALMTNVSYILRYIGLTQFLISLSSITLETYFIMVVVSLICKFQEKSTDRSAPSDVEVLLSDSEEL</sequence>
<keyword evidence="1" id="KW-0472">Membrane</keyword>
<feature type="transmembrane region" description="Helical" evidence="1">
    <location>
        <begin position="128"/>
        <end position="150"/>
    </location>
</feature>
<name>A0A6P4EGK5_DRORH</name>
<organism evidence="4">
    <name type="scientific">Drosophila rhopaloa</name>
    <name type="common">Fruit fly</name>
    <dbReference type="NCBI Taxonomy" id="1041015"/>
    <lineage>
        <taxon>Eukaryota</taxon>
        <taxon>Metazoa</taxon>
        <taxon>Ecdysozoa</taxon>
        <taxon>Arthropoda</taxon>
        <taxon>Hexapoda</taxon>
        <taxon>Insecta</taxon>
        <taxon>Pterygota</taxon>
        <taxon>Neoptera</taxon>
        <taxon>Endopterygota</taxon>
        <taxon>Diptera</taxon>
        <taxon>Brachycera</taxon>
        <taxon>Muscomorpha</taxon>
        <taxon>Ephydroidea</taxon>
        <taxon>Drosophilidae</taxon>
        <taxon>Drosophila</taxon>
        <taxon>Sophophora</taxon>
    </lineage>
</organism>
<feature type="transmembrane region" description="Helical" evidence="1">
    <location>
        <begin position="103"/>
        <end position="121"/>
    </location>
</feature>
<protein>
    <submittedName>
        <fullName evidence="4">Uncharacterized protein LOC108039824</fullName>
    </submittedName>
</protein>
<keyword evidence="1" id="KW-1133">Transmembrane helix</keyword>
<evidence type="ECO:0000256" key="1">
    <source>
        <dbReference type="SAM" id="Phobius"/>
    </source>
</evidence>
<evidence type="ECO:0000313" key="3">
    <source>
        <dbReference type="Proteomes" id="UP001652680"/>
    </source>
</evidence>
<keyword evidence="3" id="KW-1185">Reference proteome</keyword>
<keyword evidence="1" id="KW-0812">Transmembrane</keyword>
<dbReference type="OrthoDB" id="7862764at2759"/>
<evidence type="ECO:0000313" key="2">
    <source>
        <dbReference type="EnsemblMetazoa" id="XP_016972401.1"/>
    </source>
</evidence>
<dbReference type="EnsemblMetazoa" id="XM_017116912.1">
    <property type="protein sequence ID" value="XP_016972401.1"/>
    <property type="gene ID" value="LOC108039824"/>
</dbReference>
<feature type="transmembrane region" description="Helical" evidence="1">
    <location>
        <begin position="47"/>
        <end position="67"/>
    </location>
</feature>
<accession>A0A6P4EGK5</accession>
<reference evidence="3" key="1">
    <citation type="journal article" date="2021" name="Elife">
        <title>Highly contiguous assemblies of 101 drosophilid genomes.</title>
        <authorList>
            <person name="Kim B.Y."/>
            <person name="Wang J.R."/>
            <person name="Miller D.E."/>
            <person name="Barmina O."/>
            <person name="Delaney E."/>
            <person name="Thompson A."/>
            <person name="Comeault A.A."/>
            <person name="Peede D."/>
            <person name="D'Agostino E.R."/>
            <person name="Pelaez J."/>
            <person name="Aguilar J.M."/>
            <person name="Haji D."/>
            <person name="Matsunaga T."/>
            <person name="Armstrong E.E."/>
            <person name="Zych M."/>
            <person name="Ogawa Y."/>
            <person name="Stamenkovic-Radak M."/>
            <person name="Jelic M."/>
            <person name="Veselinovic M.S."/>
            <person name="Tanaskovic M."/>
            <person name="Eric P."/>
            <person name="Gao J.J."/>
            <person name="Katoh T.K."/>
            <person name="Toda M.J."/>
            <person name="Watabe H."/>
            <person name="Watada M."/>
            <person name="Davis J.S."/>
            <person name="Moyle L.C."/>
            <person name="Manoli G."/>
            <person name="Bertolini E."/>
            <person name="Kostal V."/>
            <person name="Hawley R.S."/>
            <person name="Takahashi A."/>
            <person name="Jones C.D."/>
            <person name="Price D.K."/>
            <person name="Whiteman N."/>
            <person name="Kopp A."/>
            <person name="Matute D.R."/>
            <person name="Petrov D.A."/>
        </authorList>
    </citation>
    <scope>NUCLEOTIDE SEQUENCE [LARGE SCALE GENOMIC DNA]</scope>
</reference>
<reference evidence="2" key="3">
    <citation type="submission" date="2025-05" db="UniProtKB">
        <authorList>
            <consortium name="EnsemblMetazoa"/>
        </authorList>
    </citation>
    <scope>IDENTIFICATION</scope>
</reference>
<proteinExistence type="predicted"/>
<dbReference type="AlphaFoldDB" id="A0A6P4EGK5"/>
<dbReference type="Proteomes" id="UP001652680">
    <property type="component" value="Unassembled WGS sequence"/>
</dbReference>
<feature type="transmembrane region" description="Helical" evidence="1">
    <location>
        <begin position="156"/>
        <end position="180"/>
    </location>
</feature>
<reference evidence="4" key="2">
    <citation type="submission" date="2025-04" db="UniProtKB">
        <authorList>
            <consortium name="RefSeq"/>
        </authorList>
    </citation>
    <scope>IDENTIFICATION</scope>
</reference>